<feature type="signal peptide" evidence="2">
    <location>
        <begin position="1"/>
        <end position="25"/>
    </location>
</feature>
<comment type="caution">
    <text evidence="3">The sequence shown here is derived from an EMBL/GenBank/DDBJ whole genome shotgun (WGS) entry which is preliminary data.</text>
</comment>
<dbReference type="EMBL" id="JAFCMP010000112">
    <property type="protein sequence ID" value="KAG5186207.1"/>
    <property type="molecule type" value="Genomic_DNA"/>
</dbReference>
<keyword evidence="1" id="KW-1133">Transmembrane helix</keyword>
<evidence type="ECO:0000256" key="2">
    <source>
        <dbReference type="SAM" id="SignalP"/>
    </source>
</evidence>
<keyword evidence="1" id="KW-0812">Transmembrane</keyword>
<protein>
    <submittedName>
        <fullName evidence="3">Uncharacterized protein</fullName>
    </submittedName>
</protein>
<feature type="transmembrane region" description="Helical" evidence="1">
    <location>
        <begin position="680"/>
        <end position="704"/>
    </location>
</feature>
<reference evidence="3" key="1">
    <citation type="submission" date="2021-02" db="EMBL/GenBank/DDBJ databases">
        <title>First Annotated Genome of the Yellow-green Alga Tribonema minus.</title>
        <authorList>
            <person name="Mahan K.M."/>
        </authorList>
    </citation>
    <scope>NUCLEOTIDE SEQUENCE</scope>
    <source>
        <strain evidence="3">UTEX B ZZ1240</strain>
    </source>
</reference>
<dbReference type="Proteomes" id="UP000664859">
    <property type="component" value="Unassembled WGS sequence"/>
</dbReference>
<organism evidence="3 4">
    <name type="scientific">Tribonema minus</name>
    <dbReference type="NCBI Taxonomy" id="303371"/>
    <lineage>
        <taxon>Eukaryota</taxon>
        <taxon>Sar</taxon>
        <taxon>Stramenopiles</taxon>
        <taxon>Ochrophyta</taxon>
        <taxon>PX clade</taxon>
        <taxon>Xanthophyceae</taxon>
        <taxon>Tribonematales</taxon>
        <taxon>Tribonemataceae</taxon>
        <taxon>Tribonema</taxon>
    </lineage>
</organism>
<keyword evidence="4" id="KW-1185">Reference proteome</keyword>
<feature type="transmembrane region" description="Helical" evidence="1">
    <location>
        <begin position="618"/>
        <end position="637"/>
    </location>
</feature>
<accession>A0A836CHJ8</accession>
<evidence type="ECO:0000313" key="3">
    <source>
        <dbReference type="EMBL" id="KAG5186207.1"/>
    </source>
</evidence>
<proteinExistence type="predicted"/>
<evidence type="ECO:0000313" key="4">
    <source>
        <dbReference type="Proteomes" id="UP000664859"/>
    </source>
</evidence>
<feature type="transmembrane region" description="Helical" evidence="1">
    <location>
        <begin position="576"/>
        <end position="597"/>
    </location>
</feature>
<evidence type="ECO:0000256" key="1">
    <source>
        <dbReference type="SAM" id="Phobius"/>
    </source>
</evidence>
<keyword evidence="1" id="KW-0472">Membrane</keyword>
<sequence length="746" mass="80735">MALRAMSRWILSMLCCFAAKVRVEAVVEVLMRSSTFRTSGNVFCDAGFSSGQLAGVCTLVNPGFQLGSAADIMAAARFKGFQPDGGALSTDPGVMGMVADFLLEDREQTSRMDMAKQVTGSSQVDIFLCGDSKCTTMADLIHITSGPTDFHDANTATLAMGYTRFPFSLLALPTRFLDPRMTSTITPYTSGARLDVQRVVWTMADEPQWVRPATVMSDLGTLARIMSNNANWDWSKLRLGNYLVDAGTGTSCATIISFMHPFMDEMGWNKGEDCEPTQTLIFDSYLTQAYVDLADTLLVENDPNQRNPARSTAAVLRNIKAVNARKTLTNMEARLPVGDLVLSSLYYWGVNYHCTSEYAEGPNVTDVCGLSDQYDGLVSSSYELVKAVMVGTAPVVVFNITEQNQWTPEGLADVQLDYGESGGPVGRSTAQLLLGLVGMSTLETMPWCDFTVGDDGHWYINVALPDGTTANMRDCTRTWRAFTPAWGPLALRSSVKKVLALSGMEMMDRLAVSWTNTSDSAFWKGRLAGYGTGFSANGNFLSPTAVQAAIEVTLRSASIYLRKEVLLELSQADETLTWAGALVLLSTTLVAIIATYAGRKDIERIIRKAAPQWLARSAVALTGFIAIAVPAIMFTVGEVKARANNPDGSSAEITWAYSDTAAYRIVAAVSSTFTTIYDPVAMVLVWVNLVVSLSAVFVIAVVVLRAKKIEQAAPVLARHVHAQDLPRRTGPQSISANCLVESAPPG</sequence>
<dbReference type="AlphaFoldDB" id="A0A836CHJ8"/>
<feature type="chain" id="PRO_5032326801" evidence="2">
    <location>
        <begin position="26"/>
        <end position="746"/>
    </location>
</feature>
<keyword evidence="2" id="KW-0732">Signal</keyword>
<name>A0A836CHJ8_9STRA</name>
<gene>
    <name evidence="3" type="ORF">JKP88DRAFT_240824</name>
</gene>